<dbReference type="Pfam" id="PF24574">
    <property type="entry name" value="Nm-ACP"/>
    <property type="match status" value="2"/>
</dbReference>
<evidence type="ECO:0000313" key="3">
    <source>
        <dbReference type="EMBL" id="RMX00731.1"/>
    </source>
</evidence>
<sequence>MKMKHLIAGALACASLSAMAADHSVSYSCDQGRHVTVRYKFNKMGIPVSAETSILGSKQVLQYDLQNSDDVDTIFKNKTGYRLASNELNSKNYRNSQIIITAPNDEILFKNCQVSSKASAQKSTAAASASNTVAYACQQGRLSIDYKFNKVGIPVSATTQLQGKRRTLQYDLNDSDDVDTFFKGQGYRISTEAMTRDNFRSLAVMVTGPNDKILYKSCMPAK</sequence>
<protein>
    <submittedName>
        <fullName evidence="3">Adhesin</fullName>
    </submittedName>
</protein>
<gene>
    <name evidence="3" type="ORF">EBQ26_02330</name>
</gene>
<evidence type="ECO:0000259" key="2">
    <source>
        <dbReference type="Pfam" id="PF24574"/>
    </source>
</evidence>
<name>A0A3M6QDK5_9BURK</name>
<dbReference type="Proteomes" id="UP000267521">
    <property type="component" value="Unassembled WGS sequence"/>
</dbReference>
<feature type="domain" description="ACP-like" evidence="2">
    <location>
        <begin position="22"/>
        <end position="113"/>
    </location>
</feature>
<dbReference type="AlphaFoldDB" id="A0A3M6QDK5"/>
<organism evidence="3 4">
    <name type="scientific">Allofranklinella schreckenbergeri</name>
    <dbReference type="NCBI Taxonomy" id="1076744"/>
    <lineage>
        <taxon>Bacteria</taxon>
        <taxon>Pseudomonadati</taxon>
        <taxon>Pseudomonadota</taxon>
        <taxon>Betaproteobacteria</taxon>
        <taxon>Burkholderiales</taxon>
        <taxon>Comamonadaceae</taxon>
        <taxon>Allofranklinella</taxon>
    </lineage>
</organism>
<dbReference type="CDD" id="cd21836">
    <property type="entry name" value="adhesin_CP"/>
    <property type="match status" value="2"/>
</dbReference>
<feature type="domain" description="ACP-like" evidence="2">
    <location>
        <begin position="130"/>
        <end position="220"/>
    </location>
</feature>
<feature type="signal peptide" evidence="1">
    <location>
        <begin position="1"/>
        <end position="20"/>
    </location>
</feature>
<proteinExistence type="predicted"/>
<evidence type="ECO:0000256" key="1">
    <source>
        <dbReference type="SAM" id="SignalP"/>
    </source>
</evidence>
<keyword evidence="1" id="KW-0732">Signal</keyword>
<accession>A0A3M6QDK5</accession>
<reference evidence="3 4" key="1">
    <citation type="submission" date="2018-10" db="EMBL/GenBank/DDBJ databases">
        <title>Comamonadaceae CDC group NO-1 genome sequencing and assembly.</title>
        <authorList>
            <person name="Bernier A.-M."/>
            <person name="Bernard K."/>
        </authorList>
    </citation>
    <scope>NUCLEOTIDE SEQUENCE [LARGE SCALE GENOMIC DNA]</scope>
    <source>
        <strain evidence="3 4">NML970147</strain>
    </source>
</reference>
<dbReference type="EMBL" id="RDQM01000002">
    <property type="protein sequence ID" value="RMX00731.1"/>
    <property type="molecule type" value="Genomic_DNA"/>
</dbReference>
<dbReference type="InterPro" id="IPR056025">
    <property type="entry name" value="ACP_dom"/>
</dbReference>
<evidence type="ECO:0000313" key="4">
    <source>
        <dbReference type="Proteomes" id="UP000267521"/>
    </source>
</evidence>
<feature type="chain" id="PRO_5018312961" evidence="1">
    <location>
        <begin position="21"/>
        <end position="222"/>
    </location>
</feature>
<comment type="caution">
    <text evidence="3">The sequence shown here is derived from an EMBL/GenBank/DDBJ whole genome shotgun (WGS) entry which is preliminary data.</text>
</comment>